<evidence type="ECO:0000313" key="1">
    <source>
        <dbReference type="EMBL" id="TXX67412.1"/>
    </source>
</evidence>
<dbReference type="EMBL" id="VSIJ01000005">
    <property type="protein sequence ID" value="TXX67412.1"/>
    <property type="molecule type" value="Genomic_DNA"/>
</dbReference>
<name>A0ABD7SRI1_VIBCL</name>
<organism evidence="1 2">
    <name type="scientific">Vibrio cholerae</name>
    <dbReference type="NCBI Taxonomy" id="666"/>
    <lineage>
        <taxon>Bacteria</taxon>
        <taxon>Pseudomonadati</taxon>
        <taxon>Pseudomonadota</taxon>
        <taxon>Gammaproteobacteria</taxon>
        <taxon>Vibrionales</taxon>
        <taxon>Vibrionaceae</taxon>
        <taxon>Vibrio</taxon>
    </lineage>
</organism>
<accession>A0ABD7SRI1</accession>
<dbReference type="Proteomes" id="UP000323819">
    <property type="component" value="Unassembled WGS sequence"/>
</dbReference>
<sequence>MVGKYNPIVEGDTGDLFLGDMRRRKDGQWVKLSEFQKQSQLLWDAFMALDHADHDERLAMLDKLKNHFDKVGKPTKTKQ</sequence>
<gene>
    <name evidence="1" type="ORF">FXF03_02195</name>
</gene>
<evidence type="ECO:0000313" key="2">
    <source>
        <dbReference type="Proteomes" id="UP000323819"/>
    </source>
</evidence>
<protein>
    <submittedName>
        <fullName evidence="1">Uncharacterized protein</fullName>
    </submittedName>
</protein>
<proteinExistence type="predicted"/>
<comment type="caution">
    <text evidence="1">The sequence shown here is derived from an EMBL/GenBank/DDBJ whole genome shotgun (WGS) entry which is preliminary data.</text>
</comment>
<dbReference type="RefSeq" id="WP_044125991.1">
    <property type="nucleotide sequence ID" value="NZ_JAILXN010000001.1"/>
</dbReference>
<reference evidence="1 2" key="1">
    <citation type="submission" date="2019-06" db="EMBL/GenBank/DDBJ databases">
        <title>Vibrio cholerae phylogeny based on whole-genome sequencing reveals genetic diversity and population strucutre.</title>
        <authorList>
            <person name="Zhiqiu Y."/>
            <person name="Bin L."/>
            <person name="Lingyan J."/>
        </authorList>
    </citation>
    <scope>NUCLEOTIDE SEQUENCE [LARGE SCALE GENOMIC DNA]</scope>
    <source>
        <strain evidence="1 2">N2814</strain>
    </source>
</reference>
<dbReference type="AlphaFoldDB" id="A0ABD7SRI1"/>